<accession>A0A9P9W8M9</accession>
<reference evidence="13" key="1">
    <citation type="submission" date="2021-03" db="EMBL/GenBank/DDBJ databases">
        <title>Revisited historic fungal species revealed as producer of novel bioactive compounds through whole genome sequencing and comparative genomics.</title>
        <authorList>
            <person name="Vignolle G.A."/>
            <person name="Hochenegger N."/>
            <person name="Mach R.L."/>
            <person name="Mach-Aigner A.R."/>
            <person name="Javad Rahimi M."/>
            <person name="Salim K.A."/>
            <person name="Chan C.M."/>
            <person name="Lim L.B.L."/>
            <person name="Cai F."/>
            <person name="Druzhinina I.S."/>
            <person name="U'Ren J.M."/>
            <person name="Derntl C."/>
        </authorList>
    </citation>
    <scope>NUCLEOTIDE SEQUENCE</scope>
    <source>
        <strain evidence="13">TUCIM 5799</strain>
    </source>
</reference>
<dbReference type="GO" id="GO:0005730">
    <property type="term" value="C:nucleolus"/>
    <property type="evidence" value="ECO:0007669"/>
    <property type="project" value="UniProtKB-SubCell"/>
</dbReference>
<keyword evidence="7 10" id="KW-0539">Nucleus</keyword>
<evidence type="ECO:0000313" key="14">
    <source>
        <dbReference type="Proteomes" id="UP000829685"/>
    </source>
</evidence>
<feature type="compositionally biased region" description="Acidic residues" evidence="12">
    <location>
        <begin position="68"/>
        <end position="81"/>
    </location>
</feature>
<keyword evidence="8 10" id="KW-0687">Ribonucleoprotein</keyword>
<evidence type="ECO:0000256" key="5">
    <source>
        <dbReference type="ARBA" id="ARBA00022552"/>
    </source>
</evidence>
<feature type="region of interest" description="Disordered" evidence="12">
    <location>
        <begin position="291"/>
        <end position="325"/>
    </location>
</feature>
<evidence type="ECO:0000256" key="6">
    <source>
        <dbReference type="ARBA" id="ARBA00023054"/>
    </source>
</evidence>
<comment type="subcellular location">
    <subcellularLocation>
        <location evidence="1 10">Nucleus</location>
        <location evidence="1 10">Nucleolus</location>
    </subcellularLocation>
</comment>
<keyword evidence="4 10" id="KW-0690">Ribosome biogenesis</keyword>
<comment type="similarity">
    <text evidence="2 10">Belongs to the RRP36 family.</text>
</comment>
<keyword evidence="14" id="KW-1185">Reference proteome</keyword>
<comment type="function">
    <text evidence="9 10">Component of the 90S pre-ribosome involved in the maturation of rRNAs. Required for early cleavages of the pre-RNAs in the 40S ribosomal subunit maturation pathway.</text>
</comment>
<evidence type="ECO:0000256" key="9">
    <source>
        <dbReference type="ARBA" id="ARBA00025053"/>
    </source>
</evidence>
<proteinExistence type="inferred from homology"/>
<keyword evidence="6 11" id="KW-0175">Coiled coil</keyword>
<dbReference type="GO" id="GO:0030686">
    <property type="term" value="C:90S preribosome"/>
    <property type="evidence" value="ECO:0007669"/>
    <property type="project" value="TreeGrafter"/>
</dbReference>
<protein>
    <recommendedName>
        <fullName evidence="10">rRNA biogenesis protein RRP36</fullName>
    </recommendedName>
</protein>
<dbReference type="PANTHER" id="PTHR21738">
    <property type="entry name" value="RIBOSOMAL RNA PROCESSING PROTEIN 36 HOMOLOG"/>
    <property type="match status" value="1"/>
</dbReference>
<name>A0A9P9W8M9_9PEZI</name>
<comment type="caution">
    <text evidence="13">The sequence shown here is derived from an EMBL/GenBank/DDBJ whole genome shotgun (WGS) entry which is preliminary data.</text>
</comment>
<evidence type="ECO:0000256" key="4">
    <source>
        <dbReference type="ARBA" id="ARBA00022517"/>
    </source>
</evidence>
<dbReference type="Proteomes" id="UP000829685">
    <property type="component" value="Unassembled WGS sequence"/>
</dbReference>
<evidence type="ECO:0000256" key="7">
    <source>
        <dbReference type="ARBA" id="ARBA00023242"/>
    </source>
</evidence>
<dbReference type="InterPro" id="IPR009292">
    <property type="entry name" value="RRP36"/>
</dbReference>
<feature type="region of interest" description="Disordered" evidence="12">
    <location>
        <begin position="1"/>
        <end position="196"/>
    </location>
</feature>
<dbReference type="AlphaFoldDB" id="A0A9P9W8M9"/>
<evidence type="ECO:0000256" key="2">
    <source>
        <dbReference type="ARBA" id="ARBA00009418"/>
    </source>
</evidence>
<evidence type="ECO:0000256" key="8">
    <source>
        <dbReference type="ARBA" id="ARBA00023274"/>
    </source>
</evidence>
<dbReference type="PANTHER" id="PTHR21738:SF0">
    <property type="entry name" value="RIBOSOMAL RNA PROCESSING PROTEIN 36 HOMOLOG"/>
    <property type="match status" value="1"/>
</dbReference>
<evidence type="ECO:0000256" key="11">
    <source>
        <dbReference type="SAM" id="Coils"/>
    </source>
</evidence>
<evidence type="ECO:0000256" key="1">
    <source>
        <dbReference type="ARBA" id="ARBA00004604"/>
    </source>
</evidence>
<gene>
    <name evidence="13" type="ORF">JX265_013367</name>
</gene>
<sequence length="325" mass="36347">MERAQSAKRKLPFSGLQRRVRARKEIEPEPDSEDQYSNSDEEGSEDDDASQASDEDKDDVAAGSGSSDESEEDEDGSEAEPEGSALAASQISFSALAKAQASLPSARKKRSGAADDDEEGGDDGSDDSAPEEFDRHGKYKKPPPRSSKHAPSEMTSKRPVTRRRQVVEVPKAQSRDPRFGPLGGGGGGPAAGPQAEEALRRNYAFLNEYRDAEMKELRATIKKTRDPFEKERLQRALLSMQSKKQAQERKDAEQAVVAEHRRQEKELVKQGKTPFYLKKSEQKKRVLMDRFAGMKKGQVDKAIQRKRKKQTSKEKKELPMERRAR</sequence>
<feature type="compositionally biased region" description="Basic residues" evidence="12">
    <location>
        <begin position="137"/>
        <end position="148"/>
    </location>
</feature>
<evidence type="ECO:0000313" key="13">
    <source>
        <dbReference type="EMBL" id="KAI1850804.1"/>
    </source>
</evidence>
<feature type="compositionally biased region" description="Acidic residues" evidence="12">
    <location>
        <begin position="114"/>
        <end position="131"/>
    </location>
</feature>
<evidence type="ECO:0000256" key="12">
    <source>
        <dbReference type="SAM" id="MobiDB-lite"/>
    </source>
</evidence>
<comment type="subunit">
    <text evidence="3 10">Associates with 90S and pre-40S pre-ribosomal particles.</text>
</comment>
<evidence type="ECO:0000256" key="10">
    <source>
        <dbReference type="RuleBase" id="RU368027"/>
    </source>
</evidence>
<evidence type="ECO:0000256" key="3">
    <source>
        <dbReference type="ARBA" id="ARBA00011167"/>
    </source>
</evidence>
<feature type="coiled-coil region" evidence="11">
    <location>
        <begin position="230"/>
        <end position="263"/>
    </location>
</feature>
<feature type="compositionally biased region" description="Gly residues" evidence="12">
    <location>
        <begin position="181"/>
        <end position="190"/>
    </location>
</feature>
<feature type="compositionally biased region" description="Basic residues" evidence="12">
    <location>
        <begin position="1"/>
        <end position="11"/>
    </location>
</feature>
<keyword evidence="5 10" id="KW-0698">rRNA processing</keyword>
<feature type="compositionally biased region" description="Acidic residues" evidence="12">
    <location>
        <begin position="28"/>
        <end position="58"/>
    </location>
</feature>
<dbReference type="EMBL" id="JAFIMR010000068">
    <property type="protein sequence ID" value="KAI1850804.1"/>
    <property type="molecule type" value="Genomic_DNA"/>
</dbReference>
<organism evidence="13 14">
    <name type="scientific">Neoarthrinium moseri</name>
    <dbReference type="NCBI Taxonomy" id="1658444"/>
    <lineage>
        <taxon>Eukaryota</taxon>
        <taxon>Fungi</taxon>
        <taxon>Dikarya</taxon>
        <taxon>Ascomycota</taxon>
        <taxon>Pezizomycotina</taxon>
        <taxon>Sordariomycetes</taxon>
        <taxon>Xylariomycetidae</taxon>
        <taxon>Amphisphaeriales</taxon>
        <taxon>Apiosporaceae</taxon>
        <taxon>Neoarthrinium</taxon>
    </lineage>
</organism>
<dbReference type="GO" id="GO:0000462">
    <property type="term" value="P:maturation of SSU-rRNA from tricistronic rRNA transcript (SSU-rRNA, 5.8S rRNA, LSU-rRNA)"/>
    <property type="evidence" value="ECO:0007669"/>
    <property type="project" value="TreeGrafter"/>
</dbReference>
<dbReference type="Pfam" id="PF06102">
    <property type="entry name" value="RRP36"/>
    <property type="match status" value="1"/>
</dbReference>
<feature type="compositionally biased region" description="Basic and acidic residues" evidence="12">
    <location>
        <begin position="311"/>
        <end position="325"/>
    </location>
</feature>